<dbReference type="GO" id="GO:0016787">
    <property type="term" value="F:hydrolase activity"/>
    <property type="evidence" value="ECO:0007669"/>
    <property type="project" value="UniProtKB-KW"/>
</dbReference>
<proteinExistence type="predicted"/>
<gene>
    <name evidence="3" type="ORF">HNQ81_000815</name>
</gene>
<feature type="region of interest" description="Disordered" evidence="1">
    <location>
        <begin position="298"/>
        <end position="328"/>
    </location>
</feature>
<reference evidence="3 4" key="1">
    <citation type="submission" date="2020-08" db="EMBL/GenBank/DDBJ databases">
        <title>Genomic Encyclopedia of Type Strains, Phase IV (KMG-IV): sequencing the most valuable type-strain genomes for metagenomic binning, comparative biology and taxonomic classification.</title>
        <authorList>
            <person name="Goeker M."/>
        </authorList>
    </citation>
    <scope>NUCLEOTIDE SEQUENCE [LARGE SCALE GENOMIC DNA]</scope>
    <source>
        <strain evidence="3 4">DSM 28570</strain>
    </source>
</reference>
<keyword evidence="2" id="KW-1133">Transmembrane helix</keyword>
<organism evidence="3 4">
    <name type="scientific">Desulfoprunum benzoelyticum</name>
    <dbReference type="NCBI Taxonomy" id="1506996"/>
    <lineage>
        <taxon>Bacteria</taxon>
        <taxon>Pseudomonadati</taxon>
        <taxon>Thermodesulfobacteriota</taxon>
        <taxon>Desulfobulbia</taxon>
        <taxon>Desulfobulbales</taxon>
        <taxon>Desulfobulbaceae</taxon>
        <taxon>Desulfoprunum</taxon>
    </lineage>
</organism>
<evidence type="ECO:0000256" key="1">
    <source>
        <dbReference type="SAM" id="MobiDB-lite"/>
    </source>
</evidence>
<protein>
    <submittedName>
        <fullName evidence="3">Membrane-bound metal-dependent hydrolase YbcI (DUF457 family)</fullName>
    </submittedName>
</protein>
<feature type="compositionally biased region" description="Basic and acidic residues" evidence="1">
    <location>
        <begin position="298"/>
        <end position="307"/>
    </location>
</feature>
<dbReference type="RefSeq" id="WP_183348559.1">
    <property type="nucleotide sequence ID" value="NZ_JACHEO010000002.1"/>
</dbReference>
<dbReference type="Proteomes" id="UP000539642">
    <property type="component" value="Unassembled WGS sequence"/>
</dbReference>
<feature type="transmembrane region" description="Helical" evidence="2">
    <location>
        <begin position="271"/>
        <end position="292"/>
    </location>
</feature>
<keyword evidence="4" id="KW-1185">Reference proteome</keyword>
<evidence type="ECO:0000313" key="3">
    <source>
        <dbReference type="EMBL" id="MBB5347105.1"/>
    </source>
</evidence>
<feature type="transmembrane region" description="Helical" evidence="2">
    <location>
        <begin position="164"/>
        <end position="184"/>
    </location>
</feature>
<dbReference type="AlphaFoldDB" id="A0A840UN96"/>
<sequence>MPNTLCHIALQAPVHRAALSDKVLPWVVVGCIIPDIPWILLRASLTLGLAAPYTIRLYATIQASLLFCTLLSAVVAQFSRRPAATFAILSGNCLFHLLLDATQVKWANGVHLLAPFDWSAQQFHLFDLDHPLGTPLTVAGLITLLWCWPRIVRQSIWAAAMPPGRIAAAATCLLLYLASPLLFLDNLEQTDFHFLHTLKDKTARPGKYVEFDRTTYDRATRAVTIFSGETIRLEGTTPDQSGSVSIRGRFVAADTVAVTDYRLHNRIRNPASMLGIILACVLILQTIILSLFSRIPHQTKDDNHEDGAQGDPSPPSPSPPGSRPGPEG</sequence>
<comment type="caution">
    <text evidence="3">The sequence shown here is derived from an EMBL/GenBank/DDBJ whole genome shotgun (WGS) entry which is preliminary data.</text>
</comment>
<feature type="transmembrane region" description="Helical" evidence="2">
    <location>
        <begin position="132"/>
        <end position="152"/>
    </location>
</feature>
<evidence type="ECO:0000256" key="2">
    <source>
        <dbReference type="SAM" id="Phobius"/>
    </source>
</evidence>
<keyword evidence="3" id="KW-0378">Hydrolase</keyword>
<keyword evidence="2" id="KW-0812">Transmembrane</keyword>
<feature type="transmembrane region" description="Helical" evidence="2">
    <location>
        <begin position="53"/>
        <end position="76"/>
    </location>
</feature>
<feature type="transmembrane region" description="Helical" evidence="2">
    <location>
        <begin position="23"/>
        <end position="41"/>
    </location>
</feature>
<name>A0A840UN96_9BACT</name>
<accession>A0A840UN96</accession>
<keyword evidence="2" id="KW-0472">Membrane</keyword>
<dbReference type="EMBL" id="JACHEO010000002">
    <property type="protein sequence ID" value="MBB5347105.1"/>
    <property type="molecule type" value="Genomic_DNA"/>
</dbReference>
<evidence type="ECO:0000313" key="4">
    <source>
        <dbReference type="Proteomes" id="UP000539642"/>
    </source>
</evidence>
<feature type="compositionally biased region" description="Pro residues" evidence="1">
    <location>
        <begin position="312"/>
        <end position="328"/>
    </location>
</feature>